<organism evidence="1 2">
    <name type="scientific">Steinernema glaseri</name>
    <dbReference type="NCBI Taxonomy" id="37863"/>
    <lineage>
        <taxon>Eukaryota</taxon>
        <taxon>Metazoa</taxon>
        <taxon>Ecdysozoa</taxon>
        <taxon>Nematoda</taxon>
        <taxon>Chromadorea</taxon>
        <taxon>Rhabditida</taxon>
        <taxon>Tylenchina</taxon>
        <taxon>Panagrolaimomorpha</taxon>
        <taxon>Strongyloidoidea</taxon>
        <taxon>Steinernematidae</taxon>
        <taxon>Steinernema</taxon>
    </lineage>
</organism>
<protein>
    <submittedName>
        <fullName evidence="2">Secreted protein</fullName>
    </submittedName>
</protein>
<evidence type="ECO:0000313" key="1">
    <source>
        <dbReference type="Proteomes" id="UP000095287"/>
    </source>
</evidence>
<dbReference type="WBParaSite" id="L893_g23337.t1">
    <property type="protein sequence ID" value="L893_g23337.t1"/>
    <property type="gene ID" value="L893_g23337"/>
</dbReference>
<dbReference type="Proteomes" id="UP000095287">
    <property type="component" value="Unplaced"/>
</dbReference>
<name>A0A1I7Z6G9_9BILA</name>
<evidence type="ECO:0000313" key="2">
    <source>
        <dbReference type="WBParaSite" id="L893_g23337.t1"/>
    </source>
</evidence>
<keyword evidence="1" id="KW-1185">Reference proteome</keyword>
<proteinExistence type="predicted"/>
<sequence>MPAVLSFHCFYRPWVQSTQNYLLNKLIPTALRNNRNAPRNQQFIPTPPCSVELSHVQPNFGLLTVAKL</sequence>
<dbReference type="AlphaFoldDB" id="A0A1I7Z6G9"/>
<reference evidence="2" key="1">
    <citation type="submission" date="2016-11" db="UniProtKB">
        <authorList>
            <consortium name="WormBaseParasite"/>
        </authorList>
    </citation>
    <scope>IDENTIFICATION</scope>
</reference>
<accession>A0A1I7Z6G9</accession>